<dbReference type="InterPro" id="IPR029017">
    <property type="entry name" value="Enolase-like_N"/>
</dbReference>
<sequence>MALIISYTTETFRFGFKARTSRGLMKDKLSWFITVLDDAHPDVTGVGECGPLPGLSTDDTPDFEATLKDVLAKLPGVVTLADLQANPHPTLDNAVWQRIFAIVPPTFPSIRFGLETALLDLAHGGKKIIFQNEFLQGKPLPINGLIWMGDLDFMMHQVNEKVAQGFRCIKLKVGGLDFDRECEILQYLRKRYFRENITLRLDANGAFKTGEVLFKLTELARMNIHSIEQPIKPGLVEMEELCRKSPISVAFDEELIGVEDSSEKKALLSRLGPAFIILKPTLHGGLAGCAEWISIAESLGMGWWITSALESNVGLNAICQFTANYPVTIPQGLGTGAIYENNVPSRLKVKGGEIFLEQSPV</sequence>
<dbReference type="InterPro" id="IPR013342">
    <property type="entry name" value="Mandelate_racemase_C"/>
</dbReference>
<dbReference type="EMBL" id="JAERRB010000013">
    <property type="protein sequence ID" value="MBL0744954.1"/>
    <property type="molecule type" value="Genomic_DNA"/>
</dbReference>
<accession>A0ABS1KZU9</accession>
<dbReference type="SUPFAM" id="SSF54826">
    <property type="entry name" value="Enolase N-terminal domain-like"/>
    <property type="match status" value="1"/>
</dbReference>
<dbReference type="PANTHER" id="PTHR48073:SF2">
    <property type="entry name" value="O-SUCCINYLBENZOATE SYNTHASE"/>
    <property type="match status" value="1"/>
</dbReference>
<dbReference type="InterPro" id="IPR036849">
    <property type="entry name" value="Enolase-like_C_sf"/>
</dbReference>
<evidence type="ECO:0000259" key="2">
    <source>
        <dbReference type="SMART" id="SM00922"/>
    </source>
</evidence>
<comment type="caution">
    <text evidence="3">The sequence shown here is derived from an EMBL/GenBank/DDBJ whole genome shotgun (WGS) entry which is preliminary data.</text>
</comment>
<proteinExistence type="predicted"/>
<keyword evidence="1" id="KW-0479">Metal-binding</keyword>
<dbReference type="PANTHER" id="PTHR48073">
    <property type="entry name" value="O-SUCCINYLBENZOATE SYNTHASE-RELATED"/>
    <property type="match status" value="1"/>
</dbReference>
<dbReference type="InterPro" id="IPR029065">
    <property type="entry name" value="Enolase_C-like"/>
</dbReference>
<dbReference type="Gene3D" id="3.30.390.10">
    <property type="entry name" value="Enolase-like, N-terminal domain"/>
    <property type="match status" value="1"/>
</dbReference>
<dbReference type="SMART" id="SM00922">
    <property type="entry name" value="MR_MLE"/>
    <property type="match status" value="1"/>
</dbReference>
<dbReference type="Pfam" id="PF13378">
    <property type="entry name" value="MR_MLE_C"/>
    <property type="match status" value="1"/>
</dbReference>
<dbReference type="SFLD" id="SFLDF00009">
    <property type="entry name" value="o-succinylbenzoate_synthase"/>
    <property type="match status" value="1"/>
</dbReference>
<dbReference type="CDD" id="cd03320">
    <property type="entry name" value="OSBS"/>
    <property type="match status" value="1"/>
</dbReference>
<dbReference type="SUPFAM" id="SSF51604">
    <property type="entry name" value="Enolase C-terminal domain-like"/>
    <property type="match status" value="1"/>
</dbReference>
<name>A0ABS1KZU9_9BACT</name>
<evidence type="ECO:0000313" key="4">
    <source>
        <dbReference type="Proteomes" id="UP000613030"/>
    </source>
</evidence>
<feature type="domain" description="Mandelate racemase/muconate lactonizing enzyme C-terminal" evidence="2">
    <location>
        <begin position="151"/>
        <end position="248"/>
    </location>
</feature>
<evidence type="ECO:0000256" key="1">
    <source>
        <dbReference type="ARBA" id="ARBA00022723"/>
    </source>
</evidence>
<organism evidence="3 4">
    <name type="scientific">Chryseolinea lacunae</name>
    <dbReference type="NCBI Taxonomy" id="2801331"/>
    <lineage>
        <taxon>Bacteria</taxon>
        <taxon>Pseudomonadati</taxon>
        <taxon>Bacteroidota</taxon>
        <taxon>Cytophagia</taxon>
        <taxon>Cytophagales</taxon>
        <taxon>Fulvivirgaceae</taxon>
        <taxon>Chryseolinea</taxon>
    </lineage>
</organism>
<keyword evidence="4" id="KW-1185">Reference proteome</keyword>
<evidence type="ECO:0000313" key="3">
    <source>
        <dbReference type="EMBL" id="MBL0744954.1"/>
    </source>
</evidence>
<dbReference type="Proteomes" id="UP000613030">
    <property type="component" value="Unassembled WGS sequence"/>
</dbReference>
<gene>
    <name evidence="3" type="ORF">JI741_27230</name>
</gene>
<protein>
    <submittedName>
        <fullName evidence="3">O-succinylbenzoate synthase</fullName>
    </submittedName>
</protein>
<dbReference type="Gene3D" id="3.20.20.120">
    <property type="entry name" value="Enolase-like C-terminal domain"/>
    <property type="match status" value="1"/>
</dbReference>
<dbReference type="SFLD" id="SFLDG00180">
    <property type="entry name" value="muconate_cycloisomerase"/>
    <property type="match status" value="1"/>
</dbReference>
<dbReference type="RefSeq" id="WP_202015026.1">
    <property type="nucleotide sequence ID" value="NZ_JAERRB010000013.1"/>
</dbReference>
<reference evidence="3 4" key="1">
    <citation type="submission" date="2021-01" db="EMBL/GenBank/DDBJ databases">
        <title>Chryseolinea sp. Jin1 Genome sequencing and assembly.</title>
        <authorList>
            <person name="Kim I."/>
        </authorList>
    </citation>
    <scope>NUCLEOTIDE SEQUENCE [LARGE SCALE GENOMIC DNA]</scope>
    <source>
        <strain evidence="3 4">Jin1</strain>
    </source>
</reference>
<dbReference type="SFLD" id="SFLDS00001">
    <property type="entry name" value="Enolase"/>
    <property type="match status" value="1"/>
</dbReference>